<dbReference type="AlphaFoldDB" id="A0AAV2JG32"/>
<evidence type="ECO:0000313" key="3">
    <source>
        <dbReference type="Proteomes" id="UP001497482"/>
    </source>
</evidence>
<proteinExistence type="predicted"/>
<sequence length="113" mass="12980">MRRQKLYSNAVRRQNKTMSRIASLPAKDAESSQKKVSRMKALEYAKTISKPLQSKTKEKRQLDSDDLTEPAPCVEGLVLSRTTSLELTSLELLRKRHEEEKLAVAMLRKIHMV</sequence>
<reference evidence="2 3" key="1">
    <citation type="submission" date="2024-04" db="EMBL/GenBank/DDBJ databases">
        <authorList>
            <person name="Waldvogel A.-M."/>
            <person name="Schoenle A."/>
        </authorList>
    </citation>
    <scope>NUCLEOTIDE SEQUENCE [LARGE SCALE GENOMIC DNA]</scope>
</reference>
<protein>
    <submittedName>
        <fullName evidence="2">Uncharacterized protein</fullName>
    </submittedName>
</protein>
<name>A0AAV2JG32_KNICA</name>
<evidence type="ECO:0000313" key="2">
    <source>
        <dbReference type="EMBL" id="CAL1574114.1"/>
    </source>
</evidence>
<dbReference type="PANTHER" id="PTHR14726:SF1">
    <property type="entry name" value="JHY PROTEIN HOMOLOG"/>
    <property type="match status" value="1"/>
</dbReference>
<accession>A0AAV2JG32</accession>
<dbReference type="PANTHER" id="PTHR14726">
    <property type="entry name" value="JHY PROTEIN HOMOLOG"/>
    <property type="match status" value="1"/>
</dbReference>
<dbReference type="Pfam" id="PF15261">
    <property type="entry name" value="JHY"/>
    <property type="match status" value="1"/>
</dbReference>
<dbReference type="GO" id="GO:0035082">
    <property type="term" value="P:axoneme assembly"/>
    <property type="evidence" value="ECO:0007669"/>
    <property type="project" value="TreeGrafter"/>
</dbReference>
<dbReference type="EMBL" id="OZ035833">
    <property type="protein sequence ID" value="CAL1574114.1"/>
    <property type="molecule type" value="Genomic_DNA"/>
</dbReference>
<keyword evidence="3" id="KW-1185">Reference proteome</keyword>
<organism evidence="2 3">
    <name type="scientific">Knipowitschia caucasica</name>
    <name type="common">Caucasian dwarf goby</name>
    <name type="synonym">Pomatoschistus caucasicus</name>
    <dbReference type="NCBI Taxonomy" id="637954"/>
    <lineage>
        <taxon>Eukaryota</taxon>
        <taxon>Metazoa</taxon>
        <taxon>Chordata</taxon>
        <taxon>Craniata</taxon>
        <taxon>Vertebrata</taxon>
        <taxon>Euteleostomi</taxon>
        <taxon>Actinopterygii</taxon>
        <taxon>Neopterygii</taxon>
        <taxon>Teleostei</taxon>
        <taxon>Neoteleostei</taxon>
        <taxon>Acanthomorphata</taxon>
        <taxon>Gobiaria</taxon>
        <taxon>Gobiiformes</taxon>
        <taxon>Gobioidei</taxon>
        <taxon>Gobiidae</taxon>
        <taxon>Gobiinae</taxon>
        <taxon>Knipowitschia</taxon>
    </lineage>
</organism>
<gene>
    <name evidence="2" type="ORF">KC01_LOCUS5882</name>
</gene>
<dbReference type="Proteomes" id="UP001497482">
    <property type="component" value="Chromosome 11"/>
</dbReference>
<feature type="region of interest" description="Disordered" evidence="1">
    <location>
        <begin position="47"/>
        <end position="69"/>
    </location>
</feature>
<evidence type="ECO:0000256" key="1">
    <source>
        <dbReference type="SAM" id="MobiDB-lite"/>
    </source>
</evidence>
<dbReference type="InterPro" id="IPR027968">
    <property type="entry name" value="JHY"/>
</dbReference>